<dbReference type="GO" id="GO:0005886">
    <property type="term" value="C:plasma membrane"/>
    <property type="evidence" value="ECO:0007669"/>
    <property type="project" value="UniProtKB-SubCell"/>
</dbReference>
<comment type="subcellular location">
    <subcellularLocation>
        <location evidence="1">Cell membrane</location>
        <topology evidence="1">Multi-pass membrane protein</topology>
    </subcellularLocation>
</comment>
<feature type="transmembrane region" description="Helical" evidence="9">
    <location>
        <begin position="79"/>
        <end position="101"/>
    </location>
</feature>
<evidence type="ECO:0000256" key="1">
    <source>
        <dbReference type="ARBA" id="ARBA00004651"/>
    </source>
</evidence>
<feature type="transmembrane region" description="Helical" evidence="9">
    <location>
        <begin position="56"/>
        <end position="73"/>
    </location>
</feature>
<dbReference type="GO" id="GO:0022857">
    <property type="term" value="F:transmembrane transporter activity"/>
    <property type="evidence" value="ECO:0007669"/>
    <property type="project" value="InterPro"/>
</dbReference>
<gene>
    <name evidence="10" type="ORF">HGI39_10180</name>
</gene>
<proteinExistence type="predicted"/>
<evidence type="ECO:0000256" key="5">
    <source>
        <dbReference type="ARBA" id="ARBA00022692"/>
    </source>
</evidence>
<sequence>MVYIVFVVVFILFSITLSEKGFLSTNNLMNVLRQTAMISIMAVAGTFIIAAGQIDLTVGAVAAMSAMIVSLVLQSTNSIALALVCGLGFGLVIGAFNGFLVTKLRLPSFLATMGMMSAIRGTAMWVTDTAAVPIKNTTFTSIFGIGNVFGISVLILWTIVFYIIGIIVFNKTPFGRHVLATGGNELSAKYSGVKTQRIKLAIFIISGVVAAFAGILYAGRMQAGRFSFGDGDEMSVIAAVVLGGTAMSGGTGSVIGALVGSILMGVINNGLILGGLTSAQQTIVRGLIIVAAVALSNVTQGKKK</sequence>
<evidence type="ECO:0000256" key="4">
    <source>
        <dbReference type="ARBA" id="ARBA00022519"/>
    </source>
</evidence>
<dbReference type="PANTHER" id="PTHR32196">
    <property type="entry name" value="ABC TRANSPORTER PERMEASE PROTEIN YPHD-RELATED-RELATED"/>
    <property type="match status" value="1"/>
</dbReference>
<keyword evidence="3" id="KW-1003">Cell membrane</keyword>
<protein>
    <recommendedName>
        <fullName evidence="8">Autoinducer 2 import system permease protein LsrD</fullName>
    </recommendedName>
</protein>
<evidence type="ECO:0000313" key="11">
    <source>
        <dbReference type="Proteomes" id="UP001194098"/>
    </source>
</evidence>
<keyword evidence="7 9" id="KW-0472">Membrane</keyword>
<evidence type="ECO:0000256" key="9">
    <source>
        <dbReference type="SAM" id="Phobius"/>
    </source>
</evidence>
<dbReference type="AlphaFoldDB" id="A0AAW3W8G6"/>
<reference evidence="10" key="1">
    <citation type="submission" date="2020-04" db="EMBL/GenBank/DDBJ databases">
        <authorList>
            <person name="Brown S."/>
        </authorList>
    </citation>
    <scope>NUCLEOTIDE SEQUENCE</scope>
    <source>
        <strain evidence="10">DJ015</strain>
    </source>
</reference>
<reference evidence="10" key="2">
    <citation type="journal article" date="2022" name="Nat. Biotechnol.">
        <title>Carbon-negative production of acetone and isopropanol by gas fermentation at industrial pilot scale.</title>
        <authorList>
            <person name="Liew F.E."/>
            <person name="Nogle R."/>
            <person name="Abdalla T."/>
            <person name="Rasor B.J."/>
            <person name="Canter C."/>
            <person name="Jensen R.O."/>
            <person name="Wang L."/>
            <person name="Strutz J."/>
            <person name="Chirania P."/>
            <person name="De Tissera S."/>
            <person name="Mueller A.P."/>
            <person name="Ruan Z."/>
            <person name="Gao A."/>
            <person name="Tran L."/>
            <person name="Engle N.L."/>
            <person name="Bromley J.C."/>
            <person name="Daniell J."/>
            <person name="Conrado R."/>
            <person name="Tschaplinski T.J."/>
            <person name="Giannone R.J."/>
            <person name="Hettich R.L."/>
            <person name="Karim A.S."/>
            <person name="Simpson S.D."/>
            <person name="Brown S.D."/>
            <person name="Leang C."/>
            <person name="Jewett M.C."/>
            <person name="Kopke M."/>
        </authorList>
    </citation>
    <scope>NUCLEOTIDE SEQUENCE</scope>
    <source>
        <strain evidence="10">DJ015</strain>
    </source>
</reference>
<feature type="transmembrane region" description="Helical" evidence="9">
    <location>
        <begin position="237"/>
        <end position="259"/>
    </location>
</feature>
<evidence type="ECO:0000256" key="2">
    <source>
        <dbReference type="ARBA" id="ARBA00022448"/>
    </source>
</evidence>
<evidence type="ECO:0000256" key="8">
    <source>
        <dbReference type="ARBA" id="ARBA00039381"/>
    </source>
</evidence>
<evidence type="ECO:0000256" key="3">
    <source>
        <dbReference type="ARBA" id="ARBA00022475"/>
    </source>
</evidence>
<keyword evidence="2" id="KW-0813">Transport</keyword>
<accession>A0AAW3W8G6</accession>
<evidence type="ECO:0000313" key="10">
    <source>
        <dbReference type="EMBL" id="MBC2475072.1"/>
    </source>
</evidence>
<keyword evidence="6 9" id="KW-1133">Transmembrane helix</keyword>
<dbReference type="InterPro" id="IPR001851">
    <property type="entry name" value="ABC_transp_permease"/>
</dbReference>
<name>A0AAW3W8G6_CLOBE</name>
<dbReference type="CDD" id="cd06579">
    <property type="entry name" value="TM_PBP1_transp_AraH_like"/>
    <property type="match status" value="1"/>
</dbReference>
<evidence type="ECO:0000256" key="7">
    <source>
        <dbReference type="ARBA" id="ARBA00023136"/>
    </source>
</evidence>
<dbReference type="EMBL" id="JABAGV010000021">
    <property type="protein sequence ID" value="MBC2475072.1"/>
    <property type="molecule type" value="Genomic_DNA"/>
</dbReference>
<organism evidence="10 11">
    <name type="scientific">Clostridium beijerinckii</name>
    <name type="common">Clostridium MP</name>
    <dbReference type="NCBI Taxonomy" id="1520"/>
    <lineage>
        <taxon>Bacteria</taxon>
        <taxon>Bacillati</taxon>
        <taxon>Bacillota</taxon>
        <taxon>Clostridia</taxon>
        <taxon>Eubacteriales</taxon>
        <taxon>Clostridiaceae</taxon>
        <taxon>Clostridium</taxon>
    </lineage>
</organism>
<dbReference type="PANTHER" id="PTHR32196:SF71">
    <property type="entry name" value="AUTOINDUCER 2 IMPORT SYSTEM PERMEASE PROTEIN LSRD"/>
    <property type="match status" value="1"/>
</dbReference>
<feature type="transmembrane region" description="Helical" evidence="9">
    <location>
        <begin position="108"/>
        <end position="127"/>
    </location>
</feature>
<dbReference type="Pfam" id="PF02653">
    <property type="entry name" value="BPD_transp_2"/>
    <property type="match status" value="1"/>
</dbReference>
<comment type="caution">
    <text evidence="10">The sequence shown here is derived from an EMBL/GenBank/DDBJ whole genome shotgun (WGS) entry which is preliminary data.</text>
</comment>
<dbReference type="Proteomes" id="UP001194098">
    <property type="component" value="Unassembled WGS sequence"/>
</dbReference>
<feature type="transmembrane region" description="Helical" evidence="9">
    <location>
        <begin position="139"/>
        <end position="169"/>
    </location>
</feature>
<feature type="transmembrane region" description="Helical" evidence="9">
    <location>
        <begin position="198"/>
        <end position="217"/>
    </location>
</feature>
<keyword evidence="5 9" id="KW-0812">Transmembrane</keyword>
<evidence type="ECO:0000256" key="6">
    <source>
        <dbReference type="ARBA" id="ARBA00022989"/>
    </source>
</evidence>
<keyword evidence="4" id="KW-0997">Cell inner membrane</keyword>